<evidence type="ECO:0000259" key="5">
    <source>
        <dbReference type="Pfam" id="PF00703"/>
    </source>
</evidence>
<evidence type="ECO:0000256" key="4">
    <source>
        <dbReference type="SAM" id="MobiDB-lite"/>
    </source>
</evidence>
<dbReference type="Pfam" id="PF02836">
    <property type="entry name" value="Glyco_hydro_2_C"/>
    <property type="match status" value="1"/>
</dbReference>
<dbReference type="InterPro" id="IPR006103">
    <property type="entry name" value="Glyco_hydro_2_cat"/>
</dbReference>
<feature type="domain" description="Glycoside hydrolase family 2 immunoglobulin-like beta-sandwich" evidence="5">
    <location>
        <begin position="193"/>
        <end position="306"/>
    </location>
</feature>
<name>A0A9X2MPK2_9BACL</name>
<keyword evidence="2 8" id="KW-0378">Hydrolase</keyword>
<keyword evidence="3" id="KW-0326">Glycosidase</keyword>
<evidence type="ECO:0000313" key="8">
    <source>
        <dbReference type="EMBL" id="MCR2803897.1"/>
    </source>
</evidence>
<dbReference type="InterPro" id="IPR036156">
    <property type="entry name" value="Beta-gal/glucu_dom_sf"/>
</dbReference>
<dbReference type="PANTHER" id="PTHR42732">
    <property type="entry name" value="BETA-GALACTOSIDASE"/>
    <property type="match status" value="1"/>
</dbReference>
<dbReference type="Pfam" id="PF02837">
    <property type="entry name" value="Glyco_hydro_2_N"/>
    <property type="match status" value="1"/>
</dbReference>
<organism evidence="8 9">
    <name type="scientific">Paenibacillus soyae</name>
    <dbReference type="NCBI Taxonomy" id="2969249"/>
    <lineage>
        <taxon>Bacteria</taxon>
        <taxon>Bacillati</taxon>
        <taxon>Bacillota</taxon>
        <taxon>Bacilli</taxon>
        <taxon>Bacillales</taxon>
        <taxon>Paenibacillaceae</taxon>
        <taxon>Paenibacillus</taxon>
    </lineage>
</organism>
<proteinExistence type="inferred from homology"/>
<dbReference type="Proteomes" id="UP001141950">
    <property type="component" value="Unassembled WGS sequence"/>
</dbReference>
<evidence type="ECO:0000313" key="9">
    <source>
        <dbReference type="Proteomes" id="UP001141950"/>
    </source>
</evidence>
<accession>A0A9X2MPK2</accession>
<reference evidence="8" key="1">
    <citation type="submission" date="2022-08" db="EMBL/GenBank/DDBJ databases">
        <title>The genomic sequence of strain Paenibacillus sp. SCIV0701.</title>
        <authorList>
            <person name="Zhao H."/>
        </authorList>
    </citation>
    <scope>NUCLEOTIDE SEQUENCE</scope>
    <source>
        <strain evidence="8">SCIV0701</strain>
    </source>
</reference>
<sequence length="1336" mass="150864">MRDSFCLNGEWSFMPLYGSEPDIGLPDELIYEEMKVRVPSSWRSAYVRPSGKPFGEIPEYDYAPFDVFGYPKAWNKADAGVLHRTFRLPDSMTAGDKRVFLRFDGIMQKAAVYLDRRLIAIWEDGYLPLRVEVSAWTKAGAEHHLHVVCGSFDKVTIPSGQKKITGLAGSWFGSLARGIWQDVYVESRPAASLADMTIRTSVRESRLEVDARLELAGPLLEDDSYKVRLEVRDADREPGSAPALSATASLRRPEDGEERDGCVSFRLDWAGAKLWNPDEPHLYRLQLALLDGGRVVDLAEERFGFREIWTEGPRFMLNGIPVNLRGDSWHFQGALQQTEDYVRSWYRMCKEAGVNCVRLHAEPHPSYYLDIADEEGMLIVDETAIYGSSKSMAADHPDFIANCKKHVHRLLMRDRNHPSVILWSLQNEMRWVDGRDEFKRHIPRMMDMIRELDPTRPIILEGDNRLLPKDMTEVESLHYNIDGTIAQWDRRVPLVFGEHGGWWYVCPQNSSMYVGLAAYRHAEEAVKGLAEKERLFVEYARRQGVTGISSFNFAHYFMRAMPERDIPLPPAALDTPGPKPKVIPKYSLTLNNGMLPDGYPSYIKNPAFDRMSASFKPVTIIPAEYNRSFFDDAPISRSFDVYNDTLHRRLVRIVFEVRQDGRLVHREALVFEQQPAERRSAAIQWTPAPVSEQSVIRLCALLYHEEEIMHELELDYKLHPALLRTEPVDIGRPAAYVGGDRDFHIVRALLPACERVGGGDIIRLEPETLLIAGSKLDDADGELEKAMNGFALRGGRVLLLEQLHLSLGKLALSRQPFFRAHAGSYDHPVLQGLGDDDLMFWHEELREEGPLPFISAAFEMPVQGSFHPILNCGAGDFGDGGDLWSPLLEYRGERGLFIANQLELLDNFHRVPQACLLLRGLLAYAGIADAAAAVRTGALAKAGGHADLFLRNALRLKYDTMDVFEIERLENYELLLVEPRLLAEAGAPAASALRRYAQCGGRVVVLAAEPGQEAVLSALLDRSVSIREQETFHLEADYAIPEARGLSPLDLFGFDKVFLSPREVANRPLAAHGIEATHGMSVLCSGVEGTAWKDYFVGQHTDEYSRRALIELNRETERPAGHYVLAESLGEGRLLLSQLLMEPASDKAVRLYTKLLANLGASFDDKLLAAAKGDEAWAVEKVMALPCPSHVDFEAMKAYYIDPAFSLNNLGEGLYGWMMKKERVREDGSFRIANPGRERWFLSCFVYMLEPGLGPYEIRRGRLAVDANCDYEIYMNGCKIIDQEQRISLKAGINRLIIIVSDPEETLRIRMVFLTEEGSYMRHLQYRLTIDEVEPK</sequence>
<dbReference type="InterPro" id="IPR013783">
    <property type="entry name" value="Ig-like_fold"/>
</dbReference>
<feature type="domain" description="Glycosyl hydrolases family 2 sugar binding" evidence="7">
    <location>
        <begin position="7"/>
        <end position="147"/>
    </location>
</feature>
<feature type="domain" description="Glycoside hydrolase family 2 catalytic" evidence="6">
    <location>
        <begin position="312"/>
        <end position="488"/>
    </location>
</feature>
<dbReference type="RefSeq" id="WP_257444524.1">
    <property type="nucleotide sequence ID" value="NZ_JANIPJ010000004.1"/>
</dbReference>
<gene>
    <name evidence="8" type="ORF">NQZ67_08375</name>
</gene>
<dbReference type="SUPFAM" id="SSF51445">
    <property type="entry name" value="(Trans)glycosidases"/>
    <property type="match status" value="1"/>
</dbReference>
<dbReference type="GO" id="GO:0005975">
    <property type="term" value="P:carbohydrate metabolic process"/>
    <property type="evidence" value="ECO:0007669"/>
    <property type="project" value="InterPro"/>
</dbReference>
<dbReference type="InterPro" id="IPR006102">
    <property type="entry name" value="Ig-like_GH2"/>
</dbReference>
<keyword evidence="9" id="KW-1185">Reference proteome</keyword>
<feature type="region of interest" description="Disordered" evidence="4">
    <location>
        <begin position="236"/>
        <end position="258"/>
    </location>
</feature>
<evidence type="ECO:0000259" key="6">
    <source>
        <dbReference type="Pfam" id="PF02836"/>
    </source>
</evidence>
<comment type="caution">
    <text evidence="8">The sequence shown here is derived from an EMBL/GenBank/DDBJ whole genome shotgun (WGS) entry which is preliminary data.</text>
</comment>
<dbReference type="InterPro" id="IPR006104">
    <property type="entry name" value="Glyco_hydro_2_N"/>
</dbReference>
<evidence type="ECO:0000256" key="3">
    <source>
        <dbReference type="ARBA" id="ARBA00023295"/>
    </source>
</evidence>
<dbReference type="PANTHER" id="PTHR42732:SF1">
    <property type="entry name" value="BETA-MANNOSIDASE"/>
    <property type="match status" value="1"/>
</dbReference>
<dbReference type="GO" id="GO:0004553">
    <property type="term" value="F:hydrolase activity, hydrolyzing O-glycosyl compounds"/>
    <property type="evidence" value="ECO:0007669"/>
    <property type="project" value="InterPro"/>
</dbReference>
<evidence type="ECO:0000256" key="2">
    <source>
        <dbReference type="ARBA" id="ARBA00022801"/>
    </source>
</evidence>
<dbReference type="Gene3D" id="2.60.120.260">
    <property type="entry name" value="Galactose-binding domain-like"/>
    <property type="match status" value="1"/>
</dbReference>
<dbReference type="Pfam" id="PF00703">
    <property type="entry name" value="Glyco_hydro_2"/>
    <property type="match status" value="1"/>
</dbReference>
<evidence type="ECO:0000259" key="7">
    <source>
        <dbReference type="Pfam" id="PF02837"/>
    </source>
</evidence>
<dbReference type="PROSITE" id="PS00608">
    <property type="entry name" value="GLYCOSYL_HYDROL_F2_2"/>
    <property type="match status" value="1"/>
</dbReference>
<dbReference type="EMBL" id="JANIPJ010000004">
    <property type="protein sequence ID" value="MCR2803897.1"/>
    <property type="molecule type" value="Genomic_DNA"/>
</dbReference>
<dbReference type="InterPro" id="IPR008979">
    <property type="entry name" value="Galactose-bd-like_sf"/>
</dbReference>
<dbReference type="SUPFAM" id="SSF49785">
    <property type="entry name" value="Galactose-binding domain-like"/>
    <property type="match status" value="1"/>
</dbReference>
<dbReference type="Gene3D" id="2.60.40.10">
    <property type="entry name" value="Immunoglobulins"/>
    <property type="match status" value="1"/>
</dbReference>
<dbReference type="Gene3D" id="3.20.20.80">
    <property type="entry name" value="Glycosidases"/>
    <property type="match status" value="1"/>
</dbReference>
<dbReference type="InterPro" id="IPR023232">
    <property type="entry name" value="Glyco_hydro_2_AS"/>
</dbReference>
<evidence type="ECO:0000256" key="1">
    <source>
        <dbReference type="ARBA" id="ARBA00007401"/>
    </source>
</evidence>
<comment type="similarity">
    <text evidence="1">Belongs to the glycosyl hydrolase 2 family.</text>
</comment>
<dbReference type="SUPFAM" id="SSF49303">
    <property type="entry name" value="beta-Galactosidase/glucuronidase domain"/>
    <property type="match status" value="1"/>
</dbReference>
<dbReference type="InterPro" id="IPR051913">
    <property type="entry name" value="GH2_Domain-Containing"/>
</dbReference>
<protein>
    <submittedName>
        <fullName evidence="8">Glycoside hydrolase family 2</fullName>
    </submittedName>
</protein>
<dbReference type="InterPro" id="IPR017853">
    <property type="entry name" value="GH"/>
</dbReference>